<evidence type="ECO:0000259" key="2">
    <source>
        <dbReference type="PROSITE" id="PS50263"/>
    </source>
</evidence>
<dbReference type="PROSITE" id="PS50263">
    <property type="entry name" value="CN_HYDROLASE"/>
    <property type="match status" value="1"/>
</dbReference>
<dbReference type="InterPro" id="IPR001110">
    <property type="entry name" value="UPF0012_CS"/>
</dbReference>
<protein>
    <recommendedName>
        <fullName evidence="2">CN hydrolase domain-containing protein</fullName>
    </recommendedName>
</protein>
<dbReference type="PANTHER" id="PTHR23088">
    <property type="entry name" value="NITRILASE-RELATED"/>
    <property type="match status" value="1"/>
</dbReference>
<dbReference type="CDD" id="cd07572">
    <property type="entry name" value="nit"/>
    <property type="match status" value="1"/>
</dbReference>
<dbReference type="FunFam" id="3.60.110.10:FF:000005">
    <property type="entry name" value="nitrilase homolog 1 isoform X1"/>
    <property type="match status" value="1"/>
</dbReference>
<evidence type="ECO:0000313" key="4">
    <source>
        <dbReference type="Proteomes" id="UP000001593"/>
    </source>
</evidence>
<dbReference type="InterPro" id="IPR045254">
    <property type="entry name" value="Nit1/2_C-N_Hydrolase"/>
</dbReference>
<dbReference type="KEGG" id="nve:5519301"/>
<dbReference type="GO" id="GO:0016811">
    <property type="term" value="F:hydrolase activity, acting on carbon-nitrogen (but not peptide) bonds, in linear amides"/>
    <property type="evidence" value="ECO:0007669"/>
    <property type="project" value="InterPro"/>
</dbReference>
<dbReference type="PROSITE" id="PS01227">
    <property type="entry name" value="UPF0012"/>
    <property type="match status" value="1"/>
</dbReference>
<gene>
    <name evidence="3" type="ORF">NEMVEDRAFT_v1g199437</name>
</gene>
<feature type="domain" description="CN hydrolase" evidence="2">
    <location>
        <begin position="7"/>
        <end position="256"/>
    </location>
</feature>
<keyword evidence="4" id="KW-1185">Reference proteome</keyword>
<dbReference type="PhylomeDB" id="A7RMU0"/>
<name>A7RMU0_NEMVE</name>
<organism evidence="3 4">
    <name type="scientific">Nematostella vectensis</name>
    <name type="common">Starlet sea anemone</name>
    <dbReference type="NCBI Taxonomy" id="45351"/>
    <lineage>
        <taxon>Eukaryota</taxon>
        <taxon>Metazoa</taxon>
        <taxon>Cnidaria</taxon>
        <taxon>Anthozoa</taxon>
        <taxon>Hexacorallia</taxon>
        <taxon>Actiniaria</taxon>
        <taxon>Edwardsiidae</taxon>
        <taxon>Nematostella</taxon>
    </lineage>
</organism>
<proteinExistence type="predicted"/>
<dbReference type="SUPFAM" id="SSF56317">
    <property type="entry name" value="Carbon-nitrogen hydrolase"/>
    <property type="match status" value="1"/>
</dbReference>
<dbReference type="STRING" id="45351.A7RMU0"/>
<dbReference type="Proteomes" id="UP000001593">
    <property type="component" value="Unassembled WGS sequence"/>
</dbReference>
<keyword evidence="1" id="KW-0378">Hydrolase</keyword>
<dbReference type="OMA" id="MRVAVCQ"/>
<dbReference type="Gene3D" id="3.60.110.10">
    <property type="entry name" value="Carbon-nitrogen hydrolase"/>
    <property type="match status" value="1"/>
</dbReference>
<accession>A7RMU0</accession>
<dbReference type="Pfam" id="PF00795">
    <property type="entry name" value="CN_hydrolase"/>
    <property type="match status" value="1"/>
</dbReference>
<evidence type="ECO:0000313" key="3">
    <source>
        <dbReference type="EMBL" id="EDO47206.1"/>
    </source>
</evidence>
<dbReference type="PANTHER" id="PTHR23088:SF27">
    <property type="entry name" value="DEAMINATED GLUTATHIONE AMIDASE"/>
    <property type="match status" value="1"/>
</dbReference>
<dbReference type="HOGENOM" id="CLU_030130_1_2_1"/>
<dbReference type="InterPro" id="IPR003010">
    <property type="entry name" value="C-N_Hydrolase"/>
</dbReference>
<reference evidence="3 4" key="1">
    <citation type="journal article" date="2007" name="Science">
        <title>Sea anemone genome reveals ancestral eumetazoan gene repertoire and genomic organization.</title>
        <authorList>
            <person name="Putnam N.H."/>
            <person name="Srivastava M."/>
            <person name="Hellsten U."/>
            <person name="Dirks B."/>
            <person name="Chapman J."/>
            <person name="Salamov A."/>
            <person name="Terry A."/>
            <person name="Shapiro H."/>
            <person name="Lindquist E."/>
            <person name="Kapitonov V.V."/>
            <person name="Jurka J."/>
            <person name="Genikhovich G."/>
            <person name="Grigoriev I.V."/>
            <person name="Lucas S.M."/>
            <person name="Steele R.E."/>
            <person name="Finnerty J.R."/>
            <person name="Technau U."/>
            <person name="Martindale M.Q."/>
            <person name="Rokhsar D.S."/>
        </authorList>
    </citation>
    <scope>NUCLEOTIDE SEQUENCE [LARGE SCALE GENOMIC DNA]</scope>
    <source>
        <strain evidence="4">CH2 X CH6</strain>
    </source>
</reference>
<dbReference type="InParanoid" id="A7RMU0"/>
<dbReference type="eggNOG" id="KOG0807">
    <property type="taxonomic scope" value="Eukaryota"/>
</dbReference>
<dbReference type="InterPro" id="IPR036526">
    <property type="entry name" value="C-N_Hydrolase_sf"/>
</dbReference>
<dbReference type="EMBL" id="DS469521">
    <property type="protein sequence ID" value="EDO47206.1"/>
    <property type="molecule type" value="Genomic_DNA"/>
</dbReference>
<dbReference type="OrthoDB" id="680339at2759"/>
<dbReference type="AlphaFoldDB" id="A7RMU0"/>
<sequence length="288" mass="31980">MKSSKSSTIAICQMTCTADLEANFRQCQELIRKGSRKGAEVVFLPEGFDFLMKDKEKILELAEHLDGPRISKMCKLAEENGVWLSLGGFHCKHPSETRRVLNCHVVIDNKGRIAASYNKTHLFDVNIEGGPCLKESAFIAHGDRIVPPVSTPVGKLGLGICYDLRFPEFSMILARQGADILSFPSAFTFHTGSAHWEVLLRSRAIETQCYVVAAAQCGKLYEGREAYGHSMVVDPWGTVVAQCQDGIGLCMAEIDHQYIQKVRSGMPILSHRRVDLYGSLAAKERDME</sequence>
<evidence type="ECO:0000256" key="1">
    <source>
        <dbReference type="ARBA" id="ARBA00022801"/>
    </source>
</evidence>